<evidence type="ECO:0000313" key="5">
    <source>
        <dbReference type="Proteomes" id="UP000326641"/>
    </source>
</evidence>
<dbReference type="InterPro" id="IPR001343">
    <property type="entry name" value="Hemolysn_Ca-bd"/>
</dbReference>
<dbReference type="AlphaFoldDB" id="A0A564WCK0"/>
<protein>
    <recommendedName>
        <fullName evidence="3">GH16 domain-containing protein</fullName>
    </recommendedName>
</protein>
<dbReference type="Gene3D" id="2.150.10.10">
    <property type="entry name" value="Serralysin-like metalloprotease, C-terminal"/>
    <property type="match status" value="1"/>
</dbReference>
<sequence>MDLSQYKLIWSDEFNYFDSSKWIKGSSQTWPDRYGTIKAWDPSLVSVGNGYLHLAVDQRSDGWYGGLVHGRNLEAWKYGYIEVRAELPAGQGLWSALWMMPRDNVYGYWPKSGEIDILEYLGTSRELTHGYSTVHYAANGNHAQKYVAANGTDWSQGWHTWGMEWDQGSDGHVELTFYVDGKAFGTITDTEYARAVGGGQGSPFDQFFYPILNLTVGGAWAGEPTSAVDGAELLVDWVRVYQENQGSTGSTGSTGSSGTSSIVGTAGRDAVKGTAVSEQISGLGGDDTIEAGGGNDTIFAGPGNDFIFGGAGADLFMIEPGQGPDKVLDYIDGTDKIGLSAGLRFEDLRFRYDSTWQYTWVTDKAGNALMGLKYILPTKLDASDFVTAGSSSGSATTSTTSTAAGSSSGGTTSASTSFVRVDGTGTAEVLKGTGGNDLLQGLGGNDTIYGSSGNDTVSGGSGDDFFFGQAGADVFVIERGQGTDKFYDFQDGIDKVGLTGGLRFADLRLSHDPTWNYTWLHDPLGTKLLGLKGVVPAQVTALDFTTIDDGLF</sequence>
<dbReference type="GO" id="GO:0004553">
    <property type="term" value="F:hydrolase activity, hydrolyzing O-glycosyl compounds"/>
    <property type="evidence" value="ECO:0007669"/>
    <property type="project" value="InterPro"/>
</dbReference>
<dbReference type="GO" id="GO:0005509">
    <property type="term" value="F:calcium ion binding"/>
    <property type="evidence" value="ECO:0007669"/>
    <property type="project" value="InterPro"/>
</dbReference>
<keyword evidence="5" id="KW-1185">Reference proteome</keyword>
<evidence type="ECO:0000259" key="3">
    <source>
        <dbReference type="PROSITE" id="PS51762"/>
    </source>
</evidence>
<dbReference type="PROSITE" id="PS51762">
    <property type="entry name" value="GH16_2"/>
    <property type="match status" value="1"/>
</dbReference>
<reference evidence="4" key="1">
    <citation type="submission" date="2018-11" db="EMBL/GenBank/DDBJ databases">
        <authorList>
            <person name="Onetto C."/>
        </authorList>
    </citation>
    <scope>NUCLEOTIDE SEQUENCE [LARGE SCALE GENOMIC DNA]</scope>
</reference>
<dbReference type="InterPro" id="IPR013320">
    <property type="entry name" value="ConA-like_dom_sf"/>
</dbReference>
<dbReference type="InterPro" id="IPR000757">
    <property type="entry name" value="Beta-glucanase-like"/>
</dbReference>
<dbReference type="PANTHER" id="PTHR10963:SF60">
    <property type="entry name" value="GRAM-NEGATIVE BACTERIA-BINDING PROTEIN 1-RELATED"/>
    <property type="match status" value="1"/>
</dbReference>
<comment type="caution">
    <text evidence="4">The sequence shown here is derived from an EMBL/GenBank/DDBJ whole genome shotgun (WGS) entry which is preliminary data.</text>
</comment>
<dbReference type="Pfam" id="PF00722">
    <property type="entry name" value="Glyco_hydro_16"/>
    <property type="match status" value="1"/>
</dbReference>
<dbReference type="Gene3D" id="2.60.120.200">
    <property type="match status" value="1"/>
</dbReference>
<dbReference type="InterPro" id="IPR050546">
    <property type="entry name" value="Glycosyl_Hydrlase_16"/>
</dbReference>
<dbReference type="GO" id="GO:0005975">
    <property type="term" value="P:carbohydrate metabolic process"/>
    <property type="evidence" value="ECO:0007669"/>
    <property type="project" value="InterPro"/>
</dbReference>
<dbReference type="SUPFAM" id="SSF51120">
    <property type="entry name" value="beta-Roll"/>
    <property type="match status" value="2"/>
</dbReference>
<dbReference type="Proteomes" id="UP000326641">
    <property type="component" value="Unassembled WGS sequence"/>
</dbReference>
<dbReference type="InterPro" id="IPR011049">
    <property type="entry name" value="Serralysin-like_metalloprot_C"/>
</dbReference>
<proteinExistence type="inferred from homology"/>
<dbReference type="EMBL" id="UXAT02000012">
    <property type="protein sequence ID" value="VUX46230.1"/>
    <property type="molecule type" value="Genomic_DNA"/>
</dbReference>
<evidence type="ECO:0000256" key="1">
    <source>
        <dbReference type="ARBA" id="ARBA00006865"/>
    </source>
</evidence>
<feature type="domain" description="GH16" evidence="3">
    <location>
        <begin position="1"/>
        <end position="246"/>
    </location>
</feature>
<organism evidence="4 5">
    <name type="scientific">Candidatus Defluviicoccus seviourii</name>
    <dbReference type="NCBI Taxonomy" id="2565273"/>
    <lineage>
        <taxon>Bacteria</taxon>
        <taxon>Pseudomonadati</taxon>
        <taxon>Pseudomonadota</taxon>
        <taxon>Alphaproteobacteria</taxon>
        <taxon>Rhodospirillales</taxon>
        <taxon>Rhodospirillaceae</taxon>
        <taxon>Defluviicoccus</taxon>
    </lineage>
</organism>
<name>A0A564WCK0_9PROT</name>
<evidence type="ECO:0000256" key="2">
    <source>
        <dbReference type="SAM" id="MobiDB-lite"/>
    </source>
</evidence>
<dbReference type="InterPro" id="IPR018511">
    <property type="entry name" value="Hemolysin-typ_Ca-bd_CS"/>
</dbReference>
<dbReference type="PANTHER" id="PTHR10963">
    <property type="entry name" value="GLYCOSYL HYDROLASE-RELATED"/>
    <property type="match status" value="1"/>
</dbReference>
<gene>
    <name evidence="4" type="ORF">DF3PA_20130</name>
</gene>
<feature type="region of interest" description="Disordered" evidence="2">
    <location>
        <begin position="390"/>
        <end position="415"/>
    </location>
</feature>
<accession>A0A564WCK0</accession>
<dbReference type="PRINTS" id="PR00313">
    <property type="entry name" value="CABNDNGRPT"/>
</dbReference>
<comment type="similarity">
    <text evidence="1">Belongs to the glycosyl hydrolase 16 family.</text>
</comment>
<dbReference type="PROSITE" id="PS00330">
    <property type="entry name" value="HEMOLYSIN_CALCIUM"/>
    <property type="match status" value="1"/>
</dbReference>
<dbReference type="Pfam" id="PF00353">
    <property type="entry name" value="HemolysinCabind"/>
    <property type="match status" value="2"/>
</dbReference>
<dbReference type="SUPFAM" id="SSF49899">
    <property type="entry name" value="Concanavalin A-like lectins/glucanases"/>
    <property type="match status" value="1"/>
</dbReference>
<evidence type="ECO:0000313" key="4">
    <source>
        <dbReference type="EMBL" id="VUX46230.1"/>
    </source>
</evidence>
<dbReference type="CDD" id="cd08023">
    <property type="entry name" value="GH16_laminarinase_like"/>
    <property type="match status" value="1"/>
</dbReference>